<dbReference type="InterPro" id="IPR003661">
    <property type="entry name" value="HisK_dim/P_dom"/>
</dbReference>
<evidence type="ECO:0000259" key="7">
    <source>
        <dbReference type="PROSITE" id="PS50109"/>
    </source>
</evidence>
<dbReference type="GO" id="GO:0000155">
    <property type="term" value="F:phosphorelay sensor kinase activity"/>
    <property type="evidence" value="ECO:0007669"/>
    <property type="project" value="InterPro"/>
</dbReference>
<gene>
    <name evidence="9" type="ORF">I206_01269</name>
    <name evidence="10" type="ORF">I206_103730</name>
</gene>
<dbReference type="SUPFAM" id="SSF52172">
    <property type="entry name" value="CheY-like"/>
    <property type="match status" value="1"/>
</dbReference>
<keyword evidence="4" id="KW-0808">Transferase</keyword>
<dbReference type="GeneID" id="30169638"/>
<dbReference type="PROSITE" id="PS50110">
    <property type="entry name" value="RESPONSE_REGULATORY"/>
    <property type="match status" value="1"/>
</dbReference>
<evidence type="ECO:0000313" key="9">
    <source>
        <dbReference type="EMBL" id="OCF51985.1"/>
    </source>
</evidence>
<feature type="domain" description="Response regulatory" evidence="8">
    <location>
        <begin position="793"/>
        <end position="918"/>
    </location>
</feature>
<dbReference type="Gene3D" id="1.10.287.130">
    <property type="match status" value="1"/>
</dbReference>
<dbReference type="EMBL" id="CP144522">
    <property type="protein sequence ID" value="WWC69787.1"/>
    <property type="molecule type" value="Genomic_DNA"/>
</dbReference>
<dbReference type="Pfam" id="PF02518">
    <property type="entry name" value="HATPase_c"/>
    <property type="match status" value="1"/>
</dbReference>
<proteinExistence type="predicted"/>
<dbReference type="InterPro" id="IPR011006">
    <property type="entry name" value="CheY-like_superfamily"/>
</dbReference>
<evidence type="ECO:0000313" key="10">
    <source>
        <dbReference type="EMBL" id="WWC69787.1"/>
    </source>
</evidence>
<evidence type="ECO:0000313" key="11">
    <source>
        <dbReference type="Proteomes" id="UP000094020"/>
    </source>
</evidence>
<keyword evidence="3 6" id="KW-0597">Phosphoprotein</keyword>
<dbReference type="GO" id="GO:0005886">
    <property type="term" value="C:plasma membrane"/>
    <property type="evidence" value="ECO:0007669"/>
    <property type="project" value="TreeGrafter"/>
</dbReference>
<dbReference type="EMBL" id="KI894008">
    <property type="protein sequence ID" value="OCF51985.1"/>
    <property type="molecule type" value="Genomic_DNA"/>
</dbReference>
<feature type="modified residue" description="4-aspartylphosphate" evidence="6">
    <location>
        <position position="844"/>
    </location>
</feature>
<dbReference type="Pfam" id="PF00072">
    <property type="entry name" value="Response_reg"/>
    <property type="match status" value="1"/>
</dbReference>
<dbReference type="RefSeq" id="XP_019013204.1">
    <property type="nucleotide sequence ID" value="XM_019153043.1"/>
</dbReference>
<evidence type="ECO:0000256" key="6">
    <source>
        <dbReference type="PROSITE-ProRule" id="PRU00169"/>
    </source>
</evidence>
<dbReference type="STRING" id="1296096.A0A1B9I8Z7"/>
<evidence type="ECO:0000259" key="8">
    <source>
        <dbReference type="PROSITE" id="PS50110"/>
    </source>
</evidence>
<dbReference type="PANTHER" id="PTHR43047:SF72">
    <property type="entry name" value="OSMOSENSING HISTIDINE PROTEIN KINASE SLN1"/>
    <property type="match status" value="1"/>
</dbReference>
<dbReference type="SMART" id="SM00448">
    <property type="entry name" value="REC"/>
    <property type="match status" value="1"/>
</dbReference>
<dbReference type="InterPro" id="IPR005467">
    <property type="entry name" value="His_kinase_dom"/>
</dbReference>
<dbReference type="CDD" id="cd17546">
    <property type="entry name" value="REC_hyHK_CKI1_RcsC-like"/>
    <property type="match status" value="1"/>
</dbReference>
<keyword evidence="5" id="KW-0418">Kinase</keyword>
<evidence type="ECO:0000256" key="3">
    <source>
        <dbReference type="ARBA" id="ARBA00022553"/>
    </source>
</evidence>
<evidence type="ECO:0000256" key="1">
    <source>
        <dbReference type="ARBA" id="ARBA00000085"/>
    </source>
</evidence>
<dbReference type="InterPro" id="IPR036097">
    <property type="entry name" value="HisK_dim/P_sf"/>
</dbReference>
<dbReference type="PANTHER" id="PTHR43047">
    <property type="entry name" value="TWO-COMPONENT HISTIDINE PROTEIN KINASE"/>
    <property type="match status" value="1"/>
</dbReference>
<feature type="domain" description="Histidine kinase" evidence="7">
    <location>
        <begin position="506"/>
        <end position="725"/>
    </location>
</feature>
<dbReference type="Gene3D" id="3.30.565.10">
    <property type="entry name" value="Histidine kinase-like ATPase, C-terminal domain"/>
    <property type="match status" value="1"/>
</dbReference>
<evidence type="ECO:0000256" key="5">
    <source>
        <dbReference type="ARBA" id="ARBA00022777"/>
    </source>
</evidence>
<dbReference type="Proteomes" id="UP000094020">
    <property type="component" value="Chromosome 4"/>
</dbReference>
<reference evidence="9" key="3">
    <citation type="submission" date="2016-07" db="EMBL/GenBank/DDBJ databases">
        <title>Evolution of pathogenesis and genome organization in the Tremellales.</title>
        <authorList>
            <person name="Cuomo C."/>
            <person name="Litvintseva A."/>
            <person name="Heitman J."/>
            <person name="Chen Y."/>
            <person name="Sun S."/>
            <person name="Springer D."/>
            <person name="Dromer F."/>
            <person name="Young S."/>
            <person name="Zeng Q."/>
            <person name="Chapman S."/>
            <person name="Gujja S."/>
            <person name="Saif S."/>
            <person name="Birren B."/>
        </authorList>
    </citation>
    <scope>NUCLEOTIDE SEQUENCE</scope>
    <source>
        <strain evidence="9">CBS 10737</strain>
    </source>
</reference>
<dbReference type="InterPro" id="IPR036890">
    <property type="entry name" value="HATPase_C_sf"/>
</dbReference>
<dbReference type="PRINTS" id="PR00344">
    <property type="entry name" value="BCTRLSENSOR"/>
</dbReference>
<dbReference type="OrthoDB" id="60033at2759"/>
<dbReference type="InterPro" id="IPR001789">
    <property type="entry name" value="Sig_transdc_resp-reg_receiver"/>
</dbReference>
<evidence type="ECO:0000256" key="4">
    <source>
        <dbReference type="ARBA" id="ARBA00022679"/>
    </source>
</evidence>
<keyword evidence="11" id="KW-1185">Reference proteome</keyword>
<dbReference type="SUPFAM" id="SSF47384">
    <property type="entry name" value="Homodimeric domain of signal transducing histidine kinase"/>
    <property type="match status" value="1"/>
</dbReference>
<dbReference type="PROSITE" id="PS50109">
    <property type="entry name" value="HIS_KIN"/>
    <property type="match status" value="1"/>
</dbReference>
<dbReference type="InterPro" id="IPR004358">
    <property type="entry name" value="Sig_transdc_His_kin-like_C"/>
</dbReference>
<reference evidence="9" key="1">
    <citation type="submission" date="2013-07" db="EMBL/GenBank/DDBJ databases">
        <title>The Genome Sequence of Cryptococcus pinus CBS10737.</title>
        <authorList>
            <consortium name="The Broad Institute Genome Sequencing Platform"/>
            <person name="Cuomo C."/>
            <person name="Litvintseva A."/>
            <person name="Chen Y."/>
            <person name="Heitman J."/>
            <person name="Sun S."/>
            <person name="Springer D."/>
            <person name="Dromer F."/>
            <person name="Young S.K."/>
            <person name="Zeng Q."/>
            <person name="Gargeya S."/>
            <person name="Fitzgerald M."/>
            <person name="Abouelleil A."/>
            <person name="Alvarado L."/>
            <person name="Berlin A.M."/>
            <person name="Chapman S.B."/>
            <person name="Dewar J."/>
            <person name="Goldberg J."/>
            <person name="Griggs A."/>
            <person name="Gujja S."/>
            <person name="Hansen M."/>
            <person name="Howarth C."/>
            <person name="Imamovic A."/>
            <person name="Larimer J."/>
            <person name="McCowan C."/>
            <person name="Murphy C."/>
            <person name="Pearson M."/>
            <person name="Priest M."/>
            <person name="Roberts A."/>
            <person name="Saif S."/>
            <person name="Shea T."/>
            <person name="Sykes S."/>
            <person name="Wortman J."/>
            <person name="Nusbaum C."/>
            <person name="Birren B."/>
        </authorList>
    </citation>
    <scope>NUCLEOTIDE SEQUENCE [LARGE SCALE GENOMIC DNA]</scope>
    <source>
        <strain evidence="9">CBS 10737</strain>
    </source>
</reference>
<reference evidence="10" key="2">
    <citation type="submission" date="2013-07" db="EMBL/GenBank/DDBJ databases">
        <authorList>
            <consortium name="The Broad Institute Genome Sequencing Platform"/>
            <person name="Cuomo C."/>
            <person name="Litvintseva A."/>
            <person name="Chen Y."/>
            <person name="Heitman J."/>
            <person name="Sun S."/>
            <person name="Springer D."/>
            <person name="Dromer F."/>
            <person name="Young S.K."/>
            <person name="Zeng Q."/>
            <person name="Gargeya S."/>
            <person name="Fitzgerald M."/>
            <person name="Abouelleil A."/>
            <person name="Alvarado L."/>
            <person name="Berlin A.M."/>
            <person name="Chapman S.B."/>
            <person name="Dewar J."/>
            <person name="Goldberg J."/>
            <person name="Griggs A."/>
            <person name="Gujja S."/>
            <person name="Hansen M."/>
            <person name="Howarth C."/>
            <person name="Imamovic A."/>
            <person name="Larimer J."/>
            <person name="McCowan C."/>
            <person name="Murphy C."/>
            <person name="Pearson M."/>
            <person name="Priest M."/>
            <person name="Roberts A."/>
            <person name="Saif S."/>
            <person name="Shea T."/>
            <person name="Sykes S."/>
            <person name="Wortman J."/>
            <person name="Nusbaum C."/>
            <person name="Birren B."/>
        </authorList>
    </citation>
    <scope>NUCLEOTIDE SEQUENCE</scope>
    <source>
        <strain evidence="10">CBS 10737</strain>
    </source>
</reference>
<dbReference type="SUPFAM" id="SSF55874">
    <property type="entry name" value="ATPase domain of HSP90 chaperone/DNA topoisomerase II/histidine kinase"/>
    <property type="match status" value="1"/>
</dbReference>
<dbReference type="GO" id="GO:0009927">
    <property type="term" value="F:histidine phosphotransfer kinase activity"/>
    <property type="evidence" value="ECO:0007669"/>
    <property type="project" value="TreeGrafter"/>
</dbReference>
<accession>A0A1B9I8Z7</accession>
<organism evidence="9">
    <name type="scientific">Kwoniella pini CBS 10737</name>
    <dbReference type="NCBI Taxonomy" id="1296096"/>
    <lineage>
        <taxon>Eukaryota</taxon>
        <taxon>Fungi</taxon>
        <taxon>Dikarya</taxon>
        <taxon>Basidiomycota</taxon>
        <taxon>Agaricomycotina</taxon>
        <taxon>Tremellomycetes</taxon>
        <taxon>Tremellales</taxon>
        <taxon>Cryptococcaceae</taxon>
        <taxon>Kwoniella</taxon>
    </lineage>
</organism>
<dbReference type="SMART" id="SM00388">
    <property type="entry name" value="HisKA"/>
    <property type="match status" value="1"/>
</dbReference>
<comment type="catalytic activity">
    <reaction evidence="1">
        <text>ATP + protein L-histidine = ADP + protein N-phospho-L-histidine.</text>
        <dbReference type="EC" id="2.7.13.3"/>
    </reaction>
</comment>
<dbReference type="CDD" id="cd00082">
    <property type="entry name" value="HisKA"/>
    <property type="match status" value="1"/>
</dbReference>
<protein>
    <recommendedName>
        <fullName evidence="2">histidine kinase</fullName>
        <ecNumber evidence="2">2.7.13.3</ecNumber>
    </recommendedName>
</protein>
<dbReference type="Pfam" id="PF00512">
    <property type="entry name" value="HisKA"/>
    <property type="match status" value="1"/>
</dbReference>
<evidence type="ECO:0000256" key="2">
    <source>
        <dbReference type="ARBA" id="ARBA00012438"/>
    </source>
</evidence>
<reference evidence="10" key="4">
    <citation type="submission" date="2024-02" db="EMBL/GenBank/DDBJ databases">
        <title>Comparative genomics of Cryptococcus and Kwoniella reveals pathogenesis evolution and contrasting modes of karyotype evolution via chromosome fusion or intercentromeric recombination.</title>
        <authorList>
            <person name="Coelho M.A."/>
            <person name="David-Palma M."/>
            <person name="Shea T."/>
            <person name="Bowers K."/>
            <person name="McGinley-Smith S."/>
            <person name="Mohammad A.W."/>
            <person name="Gnirke A."/>
            <person name="Yurkov A.M."/>
            <person name="Nowrousian M."/>
            <person name="Sun S."/>
            <person name="Cuomo C.A."/>
            <person name="Heitman J."/>
        </authorList>
    </citation>
    <scope>NUCLEOTIDE SEQUENCE</scope>
    <source>
        <strain evidence="10">CBS 10737</strain>
    </source>
</reference>
<dbReference type="Gene3D" id="3.40.50.2300">
    <property type="match status" value="1"/>
</dbReference>
<dbReference type="InterPro" id="IPR003594">
    <property type="entry name" value="HATPase_dom"/>
</dbReference>
<name>A0A1B9I8Z7_9TREE</name>
<dbReference type="SMART" id="SM00387">
    <property type="entry name" value="HATPase_c"/>
    <property type="match status" value="1"/>
</dbReference>
<dbReference type="AlphaFoldDB" id="A0A1B9I8Z7"/>
<sequence length="951" mass="103849">MSPLPVVDDLLDTGSEASIRLQEWTSFLQSYASGAWQSGSTPDMPQYVPEPESVTVDGKHCDVEKSSKSLALRSNVYSSPVINKSLAKRIRLYLSEHDYLPPPRSPQESLRDKIIQEYDLTGPVSAGNIQSAVEVIAAFFPGTIVTFSLYSSDMQNSFGEAGPQDLLESFGLKTGNWVEPESSMCGHSILLDGQILHVPSLEDDWRFRSNPYGQAGMKSYIGSPVSLEVDPLNSTPSTVGTPERVGIGVLNILFMYKPLKEMTAQHLMVVKNITKMLETQLRATWEGHTRTREAKVRRALTDLIDEAFVGDQSTLSDSFAEANQVSKGAVLTGRSVSALNDLAQSALDRLITLAPEIEAVVMMDIRGIGFKAAEKSSDARYFVDPTSLYPISSSAFASQHGISWNDLPGPSDLTSFLNQSQFGFTFSRSSPSALQPILPPQTQSHLVIPFFVLDQPSFIIIAISQASKIPSSTINITRSMGSILLAKAMQSRVMEADTAKTAFLSSISHELRTPMHSILSGLTLARSAIEDKEWENLNSLLGIVENSGHALNRILDDVLDFDPGFNKRTSVLRRIKVDLLKLSQKAIQMCLTKSDDLETGSTVHLEHEGRDWTAYIDEARFHRILINGITNAMKFCKKGSITISLTTANDSTSLIARVTDTGMGIDEKVLPRLLEPFTKQDLHSPGAGLGLYITKNLVNSMGGTFALRSSIGTGTVFEATLPIEFEFVNDNSNAGQHSVQHNKINEGAIAEKLPFTAVKLGSAPTVNGLTTVEEIDRSLKTTKKKKVHLDDLKVMVVDDNHICRMLLTRSIKKGATSVQCVQAADGAEAVKVFTTFRPDLVITDVSMPVMDGITAAQQMRSISEEMQFPSCKIYALTGLGSSDPRLQSIGMAGSAALDGWLVKGQDDLKAIQSIIAEVYKDVYTRRIGDLQTKVEEIYIDNGIPPNSLLMG</sequence>
<dbReference type="EC" id="2.7.13.3" evidence="2"/>
<dbReference type="KEGG" id="kpin:30169638"/>